<feature type="region of interest" description="Disordered" evidence="7">
    <location>
        <begin position="1"/>
        <end position="28"/>
    </location>
</feature>
<sequence>MDSNEEKYQTTVESSAEKHQTSSSEDIKATAAYAGSDDGVGSMEDGQPQQGYKLKRSLKTRHLTMIALGGVIGQGLFLSAGANLHNGGPAGALIAYSIIGFIVFWVAYSLGEMATYIPVSGSFTIYCKRFVDSSFGAMVGYNYWGCWAIIVAAELVALPLVMQFWTEKVPDWAWSLIYLVIIFLLNLFGARSYGEAEYWFSLIKVLAVLIFIIVGACISGGLIGDETYGFKYWQDGNAFPHGVLGVIDSFVLASFSMQGTEIIGITAGECSNPLKQVPRAIKTVFWRIIVFYLCSVFIMGQVIPWDDPRNLQTDSGSVTVSPFTLVFSKGSLASVAHIMNVVILITVLSCANSGLYVASRTMMALSQEGIAWKKLSHISKRGVPIYSLICTALVSLVCFVTSVIPGKALYQVLVSLSGVAGFVTWGSICLAHFRFRQAFKAQGRSLDILPFKAMWHPFGDIFDIFGCTVCALISGYSFFYPPSAVGLIGNYAGLIFCAVGFVITKWWTKSKMVPLTEIDLDTGVSELVLDKELRASMMAERVITGPWYQQIWKRVVIVFT</sequence>
<keyword evidence="4" id="KW-0029">Amino-acid transport</keyword>
<dbReference type="InterPro" id="IPR004841">
    <property type="entry name" value="AA-permease/SLC12A_dom"/>
</dbReference>
<keyword evidence="6 8" id="KW-0472">Membrane</keyword>
<feature type="domain" description="Amino acid permease/ SLC12A" evidence="9">
    <location>
        <begin position="62"/>
        <end position="511"/>
    </location>
</feature>
<feature type="transmembrane region" description="Helical" evidence="8">
    <location>
        <begin position="410"/>
        <end position="433"/>
    </location>
</feature>
<feature type="transmembrane region" description="Helical" evidence="8">
    <location>
        <begin position="284"/>
        <end position="303"/>
    </location>
</feature>
<dbReference type="GO" id="GO:0015171">
    <property type="term" value="F:amino acid transmembrane transporter activity"/>
    <property type="evidence" value="ECO:0007669"/>
    <property type="project" value="TreeGrafter"/>
</dbReference>
<organism evidence="10 11">
    <name type="scientific">Phascolomyces articulosus</name>
    <dbReference type="NCBI Taxonomy" id="60185"/>
    <lineage>
        <taxon>Eukaryota</taxon>
        <taxon>Fungi</taxon>
        <taxon>Fungi incertae sedis</taxon>
        <taxon>Mucoromycota</taxon>
        <taxon>Mucoromycotina</taxon>
        <taxon>Mucoromycetes</taxon>
        <taxon>Mucorales</taxon>
        <taxon>Lichtheimiaceae</taxon>
        <taxon>Phascolomyces</taxon>
    </lineage>
</organism>
<evidence type="ECO:0000256" key="8">
    <source>
        <dbReference type="SAM" id="Phobius"/>
    </source>
</evidence>
<dbReference type="InterPro" id="IPR050524">
    <property type="entry name" value="APC_YAT"/>
</dbReference>
<keyword evidence="11" id="KW-1185">Reference proteome</keyword>
<evidence type="ECO:0000256" key="4">
    <source>
        <dbReference type="ARBA" id="ARBA00022970"/>
    </source>
</evidence>
<dbReference type="FunFam" id="1.20.1740.10:FF:000001">
    <property type="entry name" value="Amino acid permease"/>
    <property type="match status" value="1"/>
</dbReference>
<keyword evidence="3 8" id="KW-0812">Transmembrane</keyword>
<keyword evidence="5 8" id="KW-1133">Transmembrane helix</keyword>
<feature type="transmembrane region" description="Helical" evidence="8">
    <location>
        <begin position="335"/>
        <end position="358"/>
    </location>
</feature>
<feature type="transmembrane region" description="Helical" evidence="8">
    <location>
        <begin position="243"/>
        <end position="263"/>
    </location>
</feature>
<protein>
    <submittedName>
        <fullName evidence="10">Lysine-specific permease</fullName>
    </submittedName>
</protein>
<dbReference type="Proteomes" id="UP001209540">
    <property type="component" value="Unassembled WGS sequence"/>
</dbReference>
<evidence type="ECO:0000256" key="7">
    <source>
        <dbReference type="SAM" id="MobiDB-lite"/>
    </source>
</evidence>
<dbReference type="Pfam" id="PF00324">
    <property type="entry name" value="AA_permease"/>
    <property type="match status" value="1"/>
</dbReference>
<dbReference type="InterPro" id="IPR004840">
    <property type="entry name" value="Amino_acid_permease_CS"/>
</dbReference>
<evidence type="ECO:0000256" key="2">
    <source>
        <dbReference type="ARBA" id="ARBA00022448"/>
    </source>
</evidence>
<gene>
    <name evidence="10" type="ORF">BDA99DRAFT_520717</name>
</gene>
<feature type="transmembrane region" description="Helical" evidence="8">
    <location>
        <begin position="383"/>
        <end position="404"/>
    </location>
</feature>
<feature type="transmembrane region" description="Helical" evidence="8">
    <location>
        <begin position="454"/>
        <end position="478"/>
    </location>
</feature>
<evidence type="ECO:0000256" key="3">
    <source>
        <dbReference type="ARBA" id="ARBA00022692"/>
    </source>
</evidence>
<dbReference type="EMBL" id="JAIXMP010000028">
    <property type="protein sequence ID" value="KAI9252325.1"/>
    <property type="molecule type" value="Genomic_DNA"/>
</dbReference>
<comment type="subcellular location">
    <subcellularLocation>
        <location evidence="1">Membrane</location>
        <topology evidence="1">Multi-pass membrane protein</topology>
    </subcellularLocation>
</comment>
<evidence type="ECO:0000256" key="5">
    <source>
        <dbReference type="ARBA" id="ARBA00022989"/>
    </source>
</evidence>
<dbReference type="PANTHER" id="PTHR43341">
    <property type="entry name" value="AMINO ACID PERMEASE"/>
    <property type="match status" value="1"/>
</dbReference>
<evidence type="ECO:0000313" key="10">
    <source>
        <dbReference type="EMBL" id="KAI9252325.1"/>
    </source>
</evidence>
<feature type="transmembrane region" description="Helical" evidence="8">
    <location>
        <begin position="172"/>
        <end position="190"/>
    </location>
</feature>
<proteinExistence type="predicted"/>
<reference evidence="10" key="2">
    <citation type="submission" date="2023-02" db="EMBL/GenBank/DDBJ databases">
        <authorList>
            <consortium name="DOE Joint Genome Institute"/>
            <person name="Mondo S.J."/>
            <person name="Chang Y."/>
            <person name="Wang Y."/>
            <person name="Ahrendt S."/>
            <person name="Andreopoulos W."/>
            <person name="Barry K."/>
            <person name="Beard J."/>
            <person name="Benny G.L."/>
            <person name="Blankenship S."/>
            <person name="Bonito G."/>
            <person name="Cuomo C."/>
            <person name="Desiro A."/>
            <person name="Gervers K.A."/>
            <person name="Hundley H."/>
            <person name="Kuo A."/>
            <person name="LaButti K."/>
            <person name="Lang B.F."/>
            <person name="Lipzen A."/>
            <person name="O'Donnell K."/>
            <person name="Pangilinan J."/>
            <person name="Reynolds N."/>
            <person name="Sandor L."/>
            <person name="Smith M.W."/>
            <person name="Tsang A."/>
            <person name="Grigoriev I.V."/>
            <person name="Stajich J.E."/>
            <person name="Spatafora J.W."/>
        </authorList>
    </citation>
    <scope>NUCLEOTIDE SEQUENCE</scope>
    <source>
        <strain evidence="10">RSA 2281</strain>
    </source>
</reference>
<evidence type="ECO:0000259" key="9">
    <source>
        <dbReference type="Pfam" id="PF00324"/>
    </source>
</evidence>
<feature type="transmembrane region" description="Helical" evidence="8">
    <location>
        <begin position="484"/>
        <end position="503"/>
    </location>
</feature>
<feature type="compositionally biased region" description="Basic and acidic residues" evidence="7">
    <location>
        <begin position="15"/>
        <end position="28"/>
    </location>
</feature>
<feature type="transmembrane region" description="Helical" evidence="8">
    <location>
        <begin position="144"/>
        <end position="166"/>
    </location>
</feature>
<evidence type="ECO:0000313" key="11">
    <source>
        <dbReference type="Proteomes" id="UP001209540"/>
    </source>
</evidence>
<comment type="caution">
    <text evidence="10">The sequence shown here is derived from an EMBL/GenBank/DDBJ whole genome shotgun (WGS) entry which is preliminary data.</text>
</comment>
<reference evidence="10" key="1">
    <citation type="journal article" date="2022" name="IScience">
        <title>Evolution of zygomycete secretomes and the origins of terrestrial fungal ecologies.</title>
        <authorList>
            <person name="Chang Y."/>
            <person name="Wang Y."/>
            <person name="Mondo S."/>
            <person name="Ahrendt S."/>
            <person name="Andreopoulos W."/>
            <person name="Barry K."/>
            <person name="Beard J."/>
            <person name="Benny G.L."/>
            <person name="Blankenship S."/>
            <person name="Bonito G."/>
            <person name="Cuomo C."/>
            <person name="Desiro A."/>
            <person name="Gervers K.A."/>
            <person name="Hundley H."/>
            <person name="Kuo A."/>
            <person name="LaButti K."/>
            <person name="Lang B.F."/>
            <person name="Lipzen A."/>
            <person name="O'Donnell K."/>
            <person name="Pangilinan J."/>
            <person name="Reynolds N."/>
            <person name="Sandor L."/>
            <person name="Smith M.E."/>
            <person name="Tsang A."/>
            <person name="Grigoriev I.V."/>
            <person name="Stajich J.E."/>
            <person name="Spatafora J.W."/>
        </authorList>
    </citation>
    <scope>NUCLEOTIDE SEQUENCE</scope>
    <source>
        <strain evidence="10">RSA 2281</strain>
    </source>
</reference>
<evidence type="ECO:0000256" key="1">
    <source>
        <dbReference type="ARBA" id="ARBA00004141"/>
    </source>
</evidence>
<dbReference type="Gene3D" id="1.20.1740.10">
    <property type="entry name" value="Amino acid/polyamine transporter I"/>
    <property type="match status" value="1"/>
</dbReference>
<feature type="transmembrane region" description="Helical" evidence="8">
    <location>
        <begin position="202"/>
        <end position="223"/>
    </location>
</feature>
<evidence type="ECO:0000256" key="6">
    <source>
        <dbReference type="ARBA" id="ARBA00023136"/>
    </source>
</evidence>
<dbReference type="PANTHER" id="PTHR43341:SF1">
    <property type="entry name" value="GENERAL AMINO-ACID PERMEASE GAP1"/>
    <property type="match status" value="1"/>
</dbReference>
<dbReference type="PROSITE" id="PS00218">
    <property type="entry name" value="AMINO_ACID_PERMEASE_1"/>
    <property type="match status" value="1"/>
</dbReference>
<name>A0AAD5K2I5_9FUNG</name>
<feature type="transmembrane region" description="Helical" evidence="8">
    <location>
        <begin position="63"/>
        <end position="84"/>
    </location>
</feature>
<accession>A0AAD5K2I5</accession>
<dbReference type="AlphaFoldDB" id="A0AAD5K2I5"/>
<dbReference type="PIRSF" id="PIRSF006060">
    <property type="entry name" value="AA_transporter"/>
    <property type="match status" value="1"/>
</dbReference>
<keyword evidence="2" id="KW-0813">Transport</keyword>
<dbReference type="GO" id="GO:0016020">
    <property type="term" value="C:membrane"/>
    <property type="evidence" value="ECO:0007669"/>
    <property type="project" value="UniProtKB-SubCell"/>
</dbReference>
<feature type="transmembrane region" description="Helical" evidence="8">
    <location>
        <begin position="90"/>
        <end position="108"/>
    </location>
</feature>